<dbReference type="Proteomes" id="UP001381693">
    <property type="component" value="Unassembled WGS sequence"/>
</dbReference>
<accession>A0AAN8WWG3</accession>
<dbReference type="AlphaFoldDB" id="A0AAN8WWG3"/>
<feature type="transmembrane region" description="Helical" evidence="1">
    <location>
        <begin position="91"/>
        <end position="115"/>
    </location>
</feature>
<feature type="non-terminal residue" evidence="2">
    <location>
        <position position="134"/>
    </location>
</feature>
<keyword evidence="1" id="KW-1133">Transmembrane helix</keyword>
<name>A0AAN8WWG3_HALRR</name>
<organism evidence="2 3">
    <name type="scientific">Halocaridina rubra</name>
    <name type="common">Hawaiian red shrimp</name>
    <dbReference type="NCBI Taxonomy" id="373956"/>
    <lineage>
        <taxon>Eukaryota</taxon>
        <taxon>Metazoa</taxon>
        <taxon>Ecdysozoa</taxon>
        <taxon>Arthropoda</taxon>
        <taxon>Crustacea</taxon>
        <taxon>Multicrustacea</taxon>
        <taxon>Malacostraca</taxon>
        <taxon>Eumalacostraca</taxon>
        <taxon>Eucarida</taxon>
        <taxon>Decapoda</taxon>
        <taxon>Pleocyemata</taxon>
        <taxon>Caridea</taxon>
        <taxon>Atyoidea</taxon>
        <taxon>Atyidae</taxon>
        <taxon>Halocaridina</taxon>
    </lineage>
</organism>
<evidence type="ECO:0000313" key="2">
    <source>
        <dbReference type="EMBL" id="KAK7067669.1"/>
    </source>
</evidence>
<evidence type="ECO:0000256" key="1">
    <source>
        <dbReference type="SAM" id="Phobius"/>
    </source>
</evidence>
<sequence length="134" mass="14293">MTVTTEAEEGLVEEGAHAVVVPPKTPPPDYASLYTEAEAASADVLGIENGHIQMVETTEQTIAEKVAMQQNYDVPAHVLAFVPPDGGCRAWLVMIASFACNGIIFGIINSSGLIYDKLLERLQDEGDSNAAFKA</sequence>
<comment type="caution">
    <text evidence="2">The sequence shown here is derived from an EMBL/GenBank/DDBJ whole genome shotgun (WGS) entry which is preliminary data.</text>
</comment>
<evidence type="ECO:0000313" key="3">
    <source>
        <dbReference type="Proteomes" id="UP001381693"/>
    </source>
</evidence>
<gene>
    <name evidence="2" type="ORF">SK128_027815</name>
</gene>
<protein>
    <submittedName>
        <fullName evidence="2">Uncharacterized protein</fullName>
    </submittedName>
</protein>
<dbReference type="EMBL" id="JAXCGZ010017858">
    <property type="protein sequence ID" value="KAK7067669.1"/>
    <property type="molecule type" value="Genomic_DNA"/>
</dbReference>
<proteinExistence type="predicted"/>
<keyword evidence="1" id="KW-0812">Transmembrane</keyword>
<reference evidence="2 3" key="1">
    <citation type="submission" date="2023-11" db="EMBL/GenBank/DDBJ databases">
        <title>Halocaridina rubra genome assembly.</title>
        <authorList>
            <person name="Smith C."/>
        </authorList>
    </citation>
    <scope>NUCLEOTIDE SEQUENCE [LARGE SCALE GENOMIC DNA]</scope>
    <source>
        <strain evidence="2">EP-1</strain>
        <tissue evidence="2">Whole</tissue>
    </source>
</reference>
<keyword evidence="3" id="KW-1185">Reference proteome</keyword>
<keyword evidence="1" id="KW-0472">Membrane</keyword>